<evidence type="ECO:0000256" key="7">
    <source>
        <dbReference type="ARBA" id="ARBA00047622"/>
    </source>
</evidence>
<dbReference type="Proteomes" id="UP000322873">
    <property type="component" value="Unassembled WGS sequence"/>
</dbReference>
<keyword evidence="3" id="KW-0489">Methyltransferase</keyword>
<feature type="domain" description="Methyltransferase" evidence="9">
    <location>
        <begin position="49"/>
        <end position="139"/>
    </location>
</feature>
<dbReference type="Pfam" id="PF13649">
    <property type="entry name" value="Methyltransf_25"/>
    <property type="match status" value="1"/>
</dbReference>
<dbReference type="AlphaFoldDB" id="A0A5M9JHS3"/>
<keyword evidence="4" id="KW-0808">Transferase</keyword>
<organism evidence="10 11">
    <name type="scientific">Monilinia fructicola</name>
    <name type="common">Brown rot fungus</name>
    <name type="synonym">Ciboria fructicola</name>
    <dbReference type="NCBI Taxonomy" id="38448"/>
    <lineage>
        <taxon>Eukaryota</taxon>
        <taxon>Fungi</taxon>
        <taxon>Dikarya</taxon>
        <taxon>Ascomycota</taxon>
        <taxon>Pezizomycotina</taxon>
        <taxon>Leotiomycetes</taxon>
        <taxon>Helotiales</taxon>
        <taxon>Sclerotiniaceae</taxon>
        <taxon>Monilinia</taxon>
    </lineage>
</organism>
<comment type="catalytic activity">
    <reaction evidence="8">
        <text>N-methylethanolamine phosphate + S-adenosyl-L-methionine = N,N-dimethylethanolamine phosphate + S-adenosyl-L-homocysteine + H(+)</text>
        <dbReference type="Rhea" id="RHEA:25321"/>
        <dbReference type="ChEBI" id="CHEBI:15378"/>
        <dbReference type="ChEBI" id="CHEBI:57781"/>
        <dbReference type="ChEBI" id="CHEBI:57856"/>
        <dbReference type="ChEBI" id="CHEBI:58641"/>
        <dbReference type="ChEBI" id="CHEBI:59789"/>
        <dbReference type="EC" id="2.1.1.103"/>
    </reaction>
    <physiologicalReaction direction="left-to-right" evidence="8">
        <dbReference type="Rhea" id="RHEA:25322"/>
    </physiologicalReaction>
</comment>
<protein>
    <recommendedName>
        <fullName evidence="5">phosphoethanolamine N-methyltransferase</fullName>
        <ecNumber evidence="5">2.1.1.103</ecNumber>
    </recommendedName>
</protein>
<comment type="catalytic activity">
    <reaction evidence="6">
        <text>N,N-dimethylethanolamine phosphate + S-adenosyl-L-methionine = phosphocholine + S-adenosyl-L-homocysteine + H(+)</text>
        <dbReference type="Rhea" id="RHEA:25325"/>
        <dbReference type="ChEBI" id="CHEBI:15378"/>
        <dbReference type="ChEBI" id="CHEBI:57856"/>
        <dbReference type="ChEBI" id="CHEBI:58641"/>
        <dbReference type="ChEBI" id="CHEBI:59789"/>
        <dbReference type="ChEBI" id="CHEBI:295975"/>
        <dbReference type="EC" id="2.1.1.103"/>
    </reaction>
    <physiologicalReaction direction="left-to-right" evidence="6">
        <dbReference type="Rhea" id="RHEA:25326"/>
    </physiologicalReaction>
</comment>
<dbReference type="EMBL" id="VICG01000010">
    <property type="protein sequence ID" value="KAA8567519.1"/>
    <property type="molecule type" value="Genomic_DNA"/>
</dbReference>
<dbReference type="Gene3D" id="3.40.50.150">
    <property type="entry name" value="Vaccinia Virus protein VP39"/>
    <property type="match status" value="1"/>
</dbReference>
<dbReference type="PANTHER" id="PTHR44307">
    <property type="entry name" value="PHOSPHOETHANOLAMINE METHYLTRANSFERASE"/>
    <property type="match status" value="1"/>
</dbReference>
<dbReference type="CDD" id="cd02440">
    <property type="entry name" value="AdoMet_MTases"/>
    <property type="match status" value="1"/>
</dbReference>
<evidence type="ECO:0000259" key="9">
    <source>
        <dbReference type="Pfam" id="PF13649"/>
    </source>
</evidence>
<dbReference type="InterPro" id="IPR041698">
    <property type="entry name" value="Methyltransf_25"/>
</dbReference>
<comment type="caution">
    <text evidence="10">The sequence shown here is derived from an EMBL/GenBank/DDBJ whole genome shotgun (WGS) entry which is preliminary data.</text>
</comment>
<comment type="pathway">
    <text evidence="1">Phospholipid metabolism; phosphatidylcholine biosynthesis.</text>
</comment>
<evidence type="ECO:0000256" key="1">
    <source>
        <dbReference type="ARBA" id="ARBA00004969"/>
    </source>
</evidence>
<evidence type="ECO:0000313" key="11">
    <source>
        <dbReference type="Proteomes" id="UP000322873"/>
    </source>
</evidence>
<dbReference type="InterPro" id="IPR029063">
    <property type="entry name" value="SAM-dependent_MTases_sf"/>
</dbReference>
<evidence type="ECO:0000256" key="6">
    <source>
        <dbReference type="ARBA" id="ARBA00047619"/>
    </source>
</evidence>
<evidence type="ECO:0000313" key="10">
    <source>
        <dbReference type="EMBL" id="KAA8567519.1"/>
    </source>
</evidence>
<proteinExistence type="predicted"/>
<gene>
    <name evidence="10" type="ORF">EYC84_007995</name>
</gene>
<evidence type="ECO:0000256" key="8">
    <source>
        <dbReference type="ARBA" id="ARBA00047841"/>
    </source>
</evidence>
<evidence type="ECO:0000256" key="2">
    <source>
        <dbReference type="ARBA" id="ARBA00005189"/>
    </source>
</evidence>
<dbReference type="PANTHER" id="PTHR44307:SF2">
    <property type="entry name" value="PHOSPHOETHANOLAMINE METHYLTRANSFERASE ISOFORM X1"/>
    <property type="match status" value="1"/>
</dbReference>
<evidence type="ECO:0000256" key="3">
    <source>
        <dbReference type="ARBA" id="ARBA00022603"/>
    </source>
</evidence>
<comment type="pathway">
    <text evidence="2">Lipid metabolism.</text>
</comment>
<name>A0A5M9JHS3_MONFR</name>
<dbReference type="VEuPathDB" id="FungiDB:MFRU_048g00190"/>
<comment type="catalytic activity">
    <reaction evidence="7">
        <text>phosphoethanolamine + S-adenosyl-L-methionine = N-methylethanolamine phosphate + S-adenosyl-L-homocysteine + H(+)</text>
        <dbReference type="Rhea" id="RHEA:20365"/>
        <dbReference type="ChEBI" id="CHEBI:15378"/>
        <dbReference type="ChEBI" id="CHEBI:57781"/>
        <dbReference type="ChEBI" id="CHEBI:57856"/>
        <dbReference type="ChEBI" id="CHEBI:58190"/>
        <dbReference type="ChEBI" id="CHEBI:59789"/>
        <dbReference type="EC" id="2.1.1.103"/>
    </reaction>
    <physiologicalReaction direction="left-to-right" evidence="7">
        <dbReference type="Rhea" id="RHEA:20366"/>
    </physiologicalReaction>
</comment>
<dbReference type="GO" id="GO:0032259">
    <property type="term" value="P:methylation"/>
    <property type="evidence" value="ECO:0007669"/>
    <property type="project" value="UniProtKB-KW"/>
</dbReference>
<dbReference type="SUPFAM" id="SSF53335">
    <property type="entry name" value="S-adenosyl-L-methionine-dependent methyltransferases"/>
    <property type="match status" value="1"/>
</dbReference>
<dbReference type="GO" id="GO:0000234">
    <property type="term" value="F:phosphoethanolamine N-methyltransferase activity"/>
    <property type="evidence" value="ECO:0007669"/>
    <property type="project" value="UniProtKB-EC"/>
</dbReference>
<evidence type="ECO:0000256" key="4">
    <source>
        <dbReference type="ARBA" id="ARBA00022679"/>
    </source>
</evidence>
<reference evidence="10 11" key="1">
    <citation type="submission" date="2019-06" db="EMBL/GenBank/DDBJ databases">
        <title>Genome Sequence of the Brown Rot Fungal Pathogen Monilinia fructicola.</title>
        <authorList>
            <person name="De Miccolis Angelini R.M."/>
            <person name="Landi L."/>
            <person name="Abate D."/>
            <person name="Pollastro S."/>
            <person name="Romanazzi G."/>
            <person name="Faretra F."/>
        </authorList>
    </citation>
    <scope>NUCLEOTIDE SEQUENCE [LARGE SCALE GENOMIC DNA]</scope>
    <source>
        <strain evidence="10 11">Mfrc123</strain>
    </source>
</reference>
<dbReference type="EC" id="2.1.1.103" evidence="5"/>
<accession>A0A5M9JHS3</accession>
<sequence length="228" mass="25466">MMPSSAPNDEAPKFYDSISNRYDKYYAHDPGLLAFIKSSLELLPADASVLDIGCGTGIPTSRSVVQSGRRLHGIDFSPGMISLARTNVPGGTFELANMLDYTPSEEYDGAFAIFSLFHFTREEMKGLVGRLRGWVKEGGGLFIGTVLAEDMVGTREEMYDDERLSAQNVPHKFMGQVGEYLMYTRKGWEKLLGDNGFEILKTERVDFLPLAECDEEPHFWITARRVGS</sequence>
<keyword evidence="11" id="KW-1185">Reference proteome</keyword>
<evidence type="ECO:0000256" key="5">
    <source>
        <dbReference type="ARBA" id="ARBA00035674"/>
    </source>
</evidence>